<dbReference type="Pfam" id="PF04773">
    <property type="entry name" value="FecR"/>
    <property type="match status" value="1"/>
</dbReference>
<dbReference type="Proteomes" id="UP000023268">
    <property type="component" value="Unassembled WGS sequence"/>
</dbReference>
<dbReference type="GO" id="GO:0016989">
    <property type="term" value="F:sigma factor antagonist activity"/>
    <property type="evidence" value="ECO:0007669"/>
    <property type="project" value="TreeGrafter"/>
</dbReference>
<proteinExistence type="predicted"/>
<protein>
    <submittedName>
        <fullName evidence="3">Iron dicitrate transport regulator FecR</fullName>
    </submittedName>
</protein>
<name>A0A016XF97_9BURK</name>
<dbReference type="PIRSF" id="PIRSF018266">
    <property type="entry name" value="FecR"/>
    <property type="match status" value="1"/>
</dbReference>
<dbReference type="Pfam" id="PF16220">
    <property type="entry name" value="DUF4880"/>
    <property type="match status" value="1"/>
</dbReference>
<gene>
    <name evidence="3" type="ORF">AZ34_01620</name>
</gene>
<dbReference type="InterPro" id="IPR032623">
    <property type="entry name" value="FecR_N"/>
</dbReference>
<evidence type="ECO:0000259" key="2">
    <source>
        <dbReference type="Pfam" id="PF16220"/>
    </source>
</evidence>
<dbReference type="OrthoDB" id="1100567at2"/>
<sequence>MSAGFARAPGAAPPQDEIPPTVVDAAIDWALKLEFNRPTPAMLQAFEEWRQAHALHAHAWQRMQSLRQDFAAMPGGLARNALQVVEARRGAARAGRRQAFRLLMLAGVAVTGGWALRDSLGWQHLTADAATRVGEQRTLRLDDGTVLVLNTDSAVSFEMAAAHRRVVLRRGEIMVTTGPDPDFAVRRPFWVDTPFGAMQALGTRFVVRLEDGRARVSVQDGAVRMYPVRGGDGVTARVGESWWLNDRMVKVAEQSGLRQDAWVDGVIAGQNMRMADVLAELSRYRSGRIVCDEGVADLRVSGIYHVRDTDQALRFLAQTQPVRVTYHTRFWVVVEPASAH</sequence>
<dbReference type="Gene3D" id="2.60.120.1440">
    <property type="match status" value="1"/>
</dbReference>
<dbReference type="STRING" id="1458275.AZ34_01620"/>
<dbReference type="eggNOG" id="COG3712">
    <property type="taxonomic scope" value="Bacteria"/>
</dbReference>
<dbReference type="PANTHER" id="PTHR30273">
    <property type="entry name" value="PERIPLASMIC SIGNAL SENSOR AND SIGMA FACTOR ACTIVATOR FECR-RELATED"/>
    <property type="match status" value="1"/>
</dbReference>
<organism evidence="3 4">
    <name type="scientific">Hylemonella gracilis str. Niagara R</name>
    <dbReference type="NCBI Taxonomy" id="1458275"/>
    <lineage>
        <taxon>Bacteria</taxon>
        <taxon>Pseudomonadati</taxon>
        <taxon>Pseudomonadota</taxon>
        <taxon>Betaproteobacteria</taxon>
        <taxon>Burkholderiales</taxon>
        <taxon>Comamonadaceae</taxon>
        <taxon>Hylemonella</taxon>
    </lineage>
</organism>
<dbReference type="InterPro" id="IPR012373">
    <property type="entry name" value="Ferrdict_sens_TM"/>
</dbReference>
<accession>A0A016XF97</accession>
<reference evidence="3 4" key="1">
    <citation type="submission" date="2014-02" db="EMBL/GenBank/DDBJ databases">
        <title>Draft Genome of Hylemonella gracilis isolated from the Niagara River.</title>
        <authorList>
            <person name="Pawlowski D.R."/>
            <person name="Koudelka G.B."/>
        </authorList>
    </citation>
    <scope>NUCLEOTIDE SEQUENCE [LARGE SCALE GENOMIC DNA]</scope>
    <source>
        <strain evidence="3 4">Niagara R</strain>
    </source>
</reference>
<evidence type="ECO:0000313" key="3">
    <source>
        <dbReference type="EMBL" id="EYC49898.1"/>
    </source>
</evidence>
<dbReference type="InterPro" id="IPR006860">
    <property type="entry name" value="FecR"/>
</dbReference>
<evidence type="ECO:0000259" key="1">
    <source>
        <dbReference type="Pfam" id="PF04773"/>
    </source>
</evidence>
<comment type="caution">
    <text evidence="3">The sequence shown here is derived from an EMBL/GenBank/DDBJ whole genome shotgun (WGS) entry which is preliminary data.</text>
</comment>
<dbReference type="EMBL" id="JEMG01000001">
    <property type="protein sequence ID" value="EYC49898.1"/>
    <property type="molecule type" value="Genomic_DNA"/>
</dbReference>
<feature type="domain" description="FecR N-terminal" evidence="2">
    <location>
        <begin position="24"/>
        <end position="66"/>
    </location>
</feature>
<dbReference type="PANTHER" id="PTHR30273:SF2">
    <property type="entry name" value="PROTEIN FECR"/>
    <property type="match status" value="1"/>
</dbReference>
<evidence type="ECO:0000313" key="4">
    <source>
        <dbReference type="Proteomes" id="UP000023268"/>
    </source>
</evidence>
<feature type="domain" description="FecR protein" evidence="1">
    <location>
        <begin position="129"/>
        <end position="224"/>
    </location>
</feature>
<dbReference type="AlphaFoldDB" id="A0A016XF97"/>
<dbReference type="RefSeq" id="WP_035604086.1">
    <property type="nucleotide sequence ID" value="NZ_JEMG01000001.1"/>
</dbReference>